<feature type="transmembrane region" description="Helical" evidence="7">
    <location>
        <begin position="343"/>
        <end position="366"/>
    </location>
</feature>
<reference evidence="8 9" key="1">
    <citation type="journal article" date="2020" name="bioRxiv">
        <title>Metabolic contributions of an alphaproteobacterial endosymbiont in the apicomplexan Cardiosporidium cionae.</title>
        <authorList>
            <person name="Hunter E.S."/>
            <person name="Paight C.J."/>
            <person name="Lane C.E."/>
        </authorList>
    </citation>
    <scope>NUCLEOTIDE SEQUENCE [LARGE SCALE GENOMIC DNA]</scope>
    <source>
        <strain evidence="8">ESH_2018</strain>
    </source>
</reference>
<evidence type="ECO:0000256" key="3">
    <source>
        <dbReference type="ARBA" id="ARBA00022692"/>
    </source>
</evidence>
<feature type="region of interest" description="Disordered" evidence="6">
    <location>
        <begin position="586"/>
        <end position="617"/>
    </location>
</feature>
<keyword evidence="5 7" id="KW-0472">Membrane</keyword>
<feature type="compositionally biased region" description="Pro residues" evidence="6">
    <location>
        <begin position="561"/>
        <end position="572"/>
    </location>
</feature>
<keyword evidence="3 7" id="KW-0812">Transmembrane</keyword>
<dbReference type="Proteomes" id="UP000823046">
    <property type="component" value="Unassembled WGS sequence"/>
</dbReference>
<gene>
    <name evidence="8" type="ORF">IE077_001916</name>
</gene>
<keyword evidence="4 7" id="KW-1133">Transmembrane helix</keyword>
<evidence type="ECO:0000313" key="9">
    <source>
        <dbReference type="Proteomes" id="UP000823046"/>
    </source>
</evidence>
<feature type="transmembrane region" description="Helical" evidence="7">
    <location>
        <begin position="426"/>
        <end position="447"/>
    </location>
</feature>
<comment type="similarity">
    <text evidence="2">Belongs to the CLPTM1 family.</text>
</comment>
<feature type="transmembrane region" description="Helical" evidence="7">
    <location>
        <begin position="372"/>
        <end position="391"/>
    </location>
</feature>
<dbReference type="Pfam" id="PF05602">
    <property type="entry name" value="CLPTM1"/>
    <property type="match status" value="1"/>
</dbReference>
<organism evidence="8 9">
    <name type="scientific">Cardiosporidium cionae</name>
    <dbReference type="NCBI Taxonomy" id="476202"/>
    <lineage>
        <taxon>Eukaryota</taxon>
        <taxon>Sar</taxon>
        <taxon>Alveolata</taxon>
        <taxon>Apicomplexa</taxon>
        <taxon>Aconoidasida</taxon>
        <taxon>Nephromycida</taxon>
        <taxon>Cardiosporidium</taxon>
    </lineage>
</organism>
<comment type="subcellular location">
    <subcellularLocation>
        <location evidence="1">Membrane</location>
        <topology evidence="1">Multi-pass membrane protein</topology>
    </subcellularLocation>
</comment>
<evidence type="ECO:0000256" key="6">
    <source>
        <dbReference type="SAM" id="MobiDB-lite"/>
    </source>
</evidence>
<feature type="region of interest" description="Disordered" evidence="6">
    <location>
        <begin position="561"/>
        <end position="580"/>
    </location>
</feature>
<name>A0ABQ7JC44_9APIC</name>
<evidence type="ECO:0000256" key="2">
    <source>
        <dbReference type="ARBA" id="ARBA00009310"/>
    </source>
</evidence>
<dbReference type="EMBL" id="JADAQX010000167">
    <property type="protein sequence ID" value="KAF8821546.1"/>
    <property type="molecule type" value="Genomic_DNA"/>
</dbReference>
<evidence type="ECO:0000256" key="7">
    <source>
        <dbReference type="SAM" id="Phobius"/>
    </source>
</evidence>
<keyword evidence="9" id="KW-1185">Reference proteome</keyword>
<evidence type="ECO:0000256" key="4">
    <source>
        <dbReference type="ARBA" id="ARBA00022989"/>
    </source>
</evidence>
<evidence type="ECO:0000313" key="8">
    <source>
        <dbReference type="EMBL" id="KAF8821546.1"/>
    </source>
</evidence>
<feature type="transmembrane region" description="Helical" evidence="7">
    <location>
        <begin position="311"/>
        <end position="331"/>
    </location>
</feature>
<comment type="caution">
    <text evidence="8">The sequence shown here is derived from an EMBL/GenBank/DDBJ whole genome shotgun (WGS) entry which is preliminary data.</text>
</comment>
<evidence type="ECO:0000256" key="5">
    <source>
        <dbReference type="ARBA" id="ARBA00023136"/>
    </source>
</evidence>
<dbReference type="PANTHER" id="PTHR21347">
    <property type="entry name" value="CLEFT LIP AND PALATE ASSOCIATED TRANSMEMBRANE PROTEIN-RELATED"/>
    <property type="match status" value="1"/>
</dbReference>
<feature type="transmembrane region" description="Helical" evidence="7">
    <location>
        <begin position="453"/>
        <end position="475"/>
    </location>
</feature>
<evidence type="ECO:0000256" key="1">
    <source>
        <dbReference type="ARBA" id="ARBA00004141"/>
    </source>
</evidence>
<dbReference type="PANTHER" id="PTHR21347:SF0">
    <property type="entry name" value="LIPID SCRAMBLASE CLPTM1L"/>
    <property type="match status" value="1"/>
</dbReference>
<dbReference type="InterPro" id="IPR008429">
    <property type="entry name" value="CLPTM1"/>
</dbReference>
<accession>A0ABQ7JC44</accession>
<protein>
    <submittedName>
        <fullName evidence="8">Cleft lip and palate transmembrane protein 1 (Clptm1) protein</fullName>
    </submittedName>
</protein>
<sequence>MGTKRLHKPNEKILRTCSTYSHIIRFFLGLISSGFRKNPVPHSISSGLPNYFSPGLKFDAFVYLVDTPTSNWDTITQLEPIWSLYDKKYLVESFKRYETYNFSFPVSSKILKDEQDLYLMTVIIPHSAYQIKESSPKFSKLHTEMMDTLILTQTSLITMIEPLLIPEISILIGAGEEASVEKIEDVDVEDQLVKQKHFKSKIDIGLLYDEDPHPVNGSKFAFESKLPTSERNVYFPILFHSEFWIVERDFILLKDVQEDVPLNLTLSFKVYPVWLWAIQEQFDAVSSNPALVHTRTDFYMLKRILLDTNPVFLVFSFVFILLHSVFSFFAFKNDMQFWYRNESMVGLSAFSLAINLVCQVIIYLYLIESKGASWIIFFELTISLAITLWKLSRAVNISFLSNFPFIRIVSAQEYVESKTKEYDQVAIKWMSIFLLPCAFGYAVYALFKYRYRSWYSYCISVLAGVVYTFGFIMMTPQLYINYKLKSVDHLPWRALMYKSLNTFVDDVASFLIDMPWIHRISCFRDDIIFVVYIYQRWIYKVDKTCPSEWVERDISQPLPPVTTPAKILPPTPENEIPNTELALDAKESSTVLRRGKEDTSEATETARSTAFDKSAAQ</sequence>
<proteinExistence type="inferred from homology"/>